<dbReference type="Proteomes" id="UP001597183">
    <property type="component" value="Unassembled WGS sequence"/>
</dbReference>
<dbReference type="PANTHER" id="PTHR30346:SF0">
    <property type="entry name" value="HCA OPERON TRANSCRIPTIONAL ACTIVATOR HCAR"/>
    <property type="match status" value="1"/>
</dbReference>
<reference evidence="7" key="1">
    <citation type="journal article" date="2019" name="Int. J. Syst. Evol. Microbiol.">
        <title>The Global Catalogue of Microorganisms (GCM) 10K type strain sequencing project: providing services to taxonomists for standard genome sequencing and annotation.</title>
        <authorList>
            <consortium name="The Broad Institute Genomics Platform"/>
            <consortium name="The Broad Institute Genome Sequencing Center for Infectious Disease"/>
            <person name="Wu L."/>
            <person name="Ma J."/>
        </authorList>
    </citation>
    <scope>NUCLEOTIDE SEQUENCE [LARGE SCALE GENOMIC DNA]</scope>
    <source>
        <strain evidence="7">CCM 7526</strain>
    </source>
</reference>
<dbReference type="PANTHER" id="PTHR30346">
    <property type="entry name" value="TRANSCRIPTIONAL DUAL REGULATOR HCAR-RELATED"/>
    <property type="match status" value="1"/>
</dbReference>
<dbReference type="PRINTS" id="PR00039">
    <property type="entry name" value="HTHLYSR"/>
</dbReference>
<evidence type="ECO:0000256" key="3">
    <source>
        <dbReference type="ARBA" id="ARBA00023125"/>
    </source>
</evidence>
<dbReference type="InterPro" id="IPR036390">
    <property type="entry name" value="WH_DNA-bd_sf"/>
</dbReference>
<organism evidence="6 7">
    <name type="scientific">Actinoplanes sichuanensis</name>
    <dbReference type="NCBI Taxonomy" id="512349"/>
    <lineage>
        <taxon>Bacteria</taxon>
        <taxon>Bacillati</taxon>
        <taxon>Actinomycetota</taxon>
        <taxon>Actinomycetes</taxon>
        <taxon>Micromonosporales</taxon>
        <taxon>Micromonosporaceae</taxon>
        <taxon>Actinoplanes</taxon>
    </lineage>
</organism>
<accession>A0ABW4A4K5</accession>
<protein>
    <submittedName>
        <fullName evidence="6">LysR family transcriptional regulator</fullName>
    </submittedName>
</protein>
<feature type="domain" description="HTH lysR-type" evidence="5">
    <location>
        <begin position="5"/>
        <end position="62"/>
    </location>
</feature>
<gene>
    <name evidence="6" type="ORF">ACFQ5G_09095</name>
</gene>
<comment type="caution">
    <text evidence="6">The sequence shown here is derived from an EMBL/GenBank/DDBJ whole genome shotgun (WGS) entry which is preliminary data.</text>
</comment>
<keyword evidence="2" id="KW-0805">Transcription regulation</keyword>
<keyword evidence="3" id="KW-0238">DNA-binding</keyword>
<evidence type="ECO:0000259" key="5">
    <source>
        <dbReference type="PROSITE" id="PS50931"/>
    </source>
</evidence>
<evidence type="ECO:0000256" key="1">
    <source>
        <dbReference type="ARBA" id="ARBA00009437"/>
    </source>
</evidence>
<dbReference type="SUPFAM" id="SSF46785">
    <property type="entry name" value="Winged helix' DNA-binding domain"/>
    <property type="match status" value="1"/>
</dbReference>
<dbReference type="PROSITE" id="PS50931">
    <property type="entry name" value="HTH_LYSR"/>
    <property type="match status" value="1"/>
</dbReference>
<evidence type="ECO:0000256" key="2">
    <source>
        <dbReference type="ARBA" id="ARBA00023015"/>
    </source>
</evidence>
<name>A0ABW4A4K5_9ACTN</name>
<dbReference type="RefSeq" id="WP_317792973.1">
    <property type="nucleotide sequence ID" value="NZ_AP028461.1"/>
</dbReference>
<evidence type="ECO:0000313" key="7">
    <source>
        <dbReference type="Proteomes" id="UP001597183"/>
    </source>
</evidence>
<dbReference type="InterPro" id="IPR000847">
    <property type="entry name" value="LysR_HTH_N"/>
</dbReference>
<keyword evidence="7" id="KW-1185">Reference proteome</keyword>
<proteinExistence type="inferred from homology"/>
<evidence type="ECO:0000256" key="4">
    <source>
        <dbReference type="ARBA" id="ARBA00023163"/>
    </source>
</evidence>
<dbReference type="Gene3D" id="1.10.10.10">
    <property type="entry name" value="Winged helix-like DNA-binding domain superfamily/Winged helix DNA-binding domain"/>
    <property type="match status" value="1"/>
</dbReference>
<keyword evidence="4" id="KW-0804">Transcription</keyword>
<dbReference type="EMBL" id="JBHTMK010000012">
    <property type="protein sequence ID" value="MFD1365493.1"/>
    <property type="molecule type" value="Genomic_DNA"/>
</dbReference>
<sequence length="280" mass="29574">MGSLPEVEDLRLVSAVARLGSVGAAARELLISQPSASQRLAALERRVGERLFVRDPTGARPTGAGREMAARAEHILRHLASLVEQTRAAVRERPLTVGTFASLAPLLFPALGDVAQVADHGDRLIGWVAEGSLDVAVVAIAEQVTLPPGVVATPLGRDDYAVLFPEGVAGADRGKRPYRGRRLVAYTFDLGLDLLVGRLAAMGAQTRTAATAETAVRLARVAGIPAVLPRCLARMYVTPGERLGPTPIRHVLRLALVSLGPPPELGSDLGRRLGLRVTTV</sequence>
<dbReference type="Pfam" id="PF00126">
    <property type="entry name" value="HTH_1"/>
    <property type="match status" value="1"/>
</dbReference>
<dbReference type="SUPFAM" id="SSF53850">
    <property type="entry name" value="Periplasmic binding protein-like II"/>
    <property type="match status" value="1"/>
</dbReference>
<evidence type="ECO:0000313" key="6">
    <source>
        <dbReference type="EMBL" id="MFD1365493.1"/>
    </source>
</evidence>
<comment type="similarity">
    <text evidence="1">Belongs to the LysR transcriptional regulatory family.</text>
</comment>
<dbReference type="InterPro" id="IPR036388">
    <property type="entry name" value="WH-like_DNA-bd_sf"/>
</dbReference>